<organism evidence="1 2">
    <name type="scientific">Toxocara canis</name>
    <name type="common">Canine roundworm</name>
    <dbReference type="NCBI Taxonomy" id="6265"/>
    <lineage>
        <taxon>Eukaryota</taxon>
        <taxon>Metazoa</taxon>
        <taxon>Ecdysozoa</taxon>
        <taxon>Nematoda</taxon>
        <taxon>Chromadorea</taxon>
        <taxon>Rhabditida</taxon>
        <taxon>Spirurina</taxon>
        <taxon>Ascaridomorpha</taxon>
        <taxon>Ascaridoidea</taxon>
        <taxon>Toxocaridae</taxon>
        <taxon>Toxocara</taxon>
    </lineage>
</organism>
<keyword evidence="2" id="KW-1185">Reference proteome</keyword>
<gene>
    <name evidence="1" type="ORF">Tcan_14968</name>
</gene>
<evidence type="ECO:0000313" key="2">
    <source>
        <dbReference type="Proteomes" id="UP000031036"/>
    </source>
</evidence>
<evidence type="ECO:0000313" key="1">
    <source>
        <dbReference type="EMBL" id="KHN76648.1"/>
    </source>
</evidence>
<dbReference type="EMBL" id="JPKZ01002481">
    <property type="protein sequence ID" value="KHN76648.1"/>
    <property type="molecule type" value="Genomic_DNA"/>
</dbReference>
<dbReference type="Proteomes" id="UP000031036">
    <property type="component" value="Unassembled WGS sequence"/>
</dbReference>
<proteinExistence type="predicted"/>
<dbReference type="AlphaFoldDB" id="A0A0B2V522"/>
<comment type="caution">
    <text evidence="1">The sequence shown here is derived from an EMBL/GenBank/DDBJ whole genome shotgun (WGS) entry which is preliminary data.</text>
</comment>
<sequence>MVTVHWASGNRHHGLFSQSTFTGLVDSVKAGSTQRHCAQQRLIIRSQLLIVSATASTYRLHIDLIDPSSNAPFASAFFFRPVRLRALYRLSTGYHKRRRLFLQIVLCVAV</sequence>
<accession>A0A0B2V522</accession>
<reference evidence="1 2" key="1">
    <citation type="submission" date="2014-11" db="EMBL/GenBank/DDBJ databases">
        <title>Genetic blueprint of the zoonotic pathogen Toxocara canis.</title>
        <authorList>
            <person name="Zhu X.-Q."/>
            <person name="Korhonen P.K."/>
            <person name="Cai H."/>
            <person name="Young N.D."/>
            <person name="Nejsum P."/>
            <person name="von Samson-Himmelstjerna G."/>
            <person name="Boag P.R."/>
            <person name="Tan P."/>
            <person name="Li Q."/>
            <person name="Min J."/>
            <person name="Yang Y."/>
            <person name="Wang X."/>
            <person name="Fang X."/>
            <person name="Hall R.S."/>
            <person name="Hofmann A."/>
            <person name="Sternberg P.W."/>
            <person name="Jex A.R."/>
            <person name="Gasser R.B."/>
        </authorList>
    </citation>
    <scope>NUCLEOTIDE SEQUENCE [LARGE SCALE GENOMIC DNA]</scope>
    <source>
        <strain evidence="1">PN_DK_2014</strain>
    </source>
</reference>
<name>A0A0B2V522_TOXCA</name>
<protein>
    <submittedName>
        <fullName evidence="1">Uncharacterized protein</fullName>
    </submittedName>
</protein>